<keyword evidence="1" id="KW-0378">Hydrolase</keyword>
<gene>
    <name evidence="1" type="ORF">OWV82_011387</name>
</gene>
<keyword evidence="1" id="KW-0645">Protease</keyword>
<dbReference type="EMBL" id="CM051399">
    <property type="protein sequence ID" value="KAJ4716356.1"/>
    <property type="molecule type" value="Genomic_DNA"/>
</dbReference>
<protein>
    <submittedName>
        <fullName evidence="1">Carboxypeptidase</fullName>
    </submittedName>
</protein>
<keyword evidence="1" id="KW-0121">Carboxypeptidase</keyword>
<organism evidence="1 2">
    <name type="scientific">Melia azedarach</name>
    <name type="common">Chinaberry tree</name>
    <dbReference type="NCBI Taxonomy" id="155640"/>
    <lineage>
        <taxon>Eukaryota</taxon>
        <taxon>Viridiplantae</taxon>
        <taxon>Streptophyta</taxon>
        <taxon>Embryophyta</taxon>
        <taxon>Tracheophyta</taxon>
        <taxon>Spermatophyta</taxon>
        <taxon>Magnoliopsida</taxon>
        <taxon>eudicotyledons</taxon>
        <taxon>Gunneridae</taxon>
        <taxon>Pentapetalae</taxon>
        <taxon>rosids</taxon>
        <taxon>malvids</taxon>
        <taxon>Sapindales</taxon>
        <taxon>Meliaceae</taxon>
        <taxon>Melia</taxon>
    </lineage>
</organism>
<evidence type="ECO:0000313" key="1">
    <source>
        <dbReference type="EMBL" id="KAJ4716356.1"/>
    </source>
</evidence>
<accession>A0ACC1XYZ2</accession>
<name>A0ACC1XYZ2_MELAZ</name>
<reference evidence="1 2" key="1">
    <citation type="journal article" date="2023" name="Science">
        <title>Complex scaffold remodeling in plant triterpene biosynthesis.</title>
        <authorList>
            <person name="De La Pena R."/>
            <person name="Hodgson H."/>
            <person name="Liu J.C."/>
            <person name="Stephenson M.J."/>
            <person name="Martin A.C."/>
            <person name="Owen C."/>
            <person name="Harkess A."/>
            <person name="Leebens-Mack J."/>
            <person name="Jimenez L.E."/>
            <person name="Osbourn A."/>
            <person name="Sattely E.S."/>
        </authorList>
    </citation>
    <scope>NUCLEOTIDE SEQUENCE [LARGE SCALE GENOMIC DNA]</scope>
    <source>
        <strain evidence="2">cv. JPN11</strain>
        <tissue evidence="1">Leaf</tissue>
    </source>
</reference>
<keyword evidence="2" id="KW-1185">Reference proteome</keyword>
<dbReference type="Proteomes" id="UP001164539">
    <property type="component" value="Chromosome 6"/>
</dbReference>
<comment type="caution">
    <text evidence="1">The sequence shown here is derived from an EMBL/GenBank/DDBJ whole genome shotgun (WGS) entry which is preliminary data.</text>
</comment>
<evidence type="ECO:0000313" key="2">
    <source>
        <dbReference type="Proteomes" id="UP001164539"/>
    </source>
</evidence>
<proteinExistence type="predicted"/>
<sequence>MKVAFALLLLLSILQGFVQCRMTMNYDLLGEFVKAQREGKHVGYYSASVKAEDSAVYVGPQHGLKEADKIEMLPGQPNGVNIDQYSGYVTVDAKAERALFYYFVESQNSSTKPLVLWLNGGPGCSSFGYGAMMELGPFRVNRDGTSLSSNEYAWNNLANILFLESPAGVGFSYSNTSTDYDLNGDKRAAEDSYTFLVNWFERFPEYKTRAFFITGESYAGHYVPQLALKILEYNKIFNQTLINLKGIAMGNAWIDFETGYKGMFDFFWTHALISDEINNFINFNCNFTSHTSISEECRSYLYQADESLGNINVYDIYAPLCFSSMNISSVLAFDPCSEVYVQSYLNNPRVQKSLHANVTMIQGPWQLCNNSVLGNWKDSPSTVLPSIRELMTSGISVYIYSGDTDGIVPTTSTRYSINKLGAPVKTPWYPWYTQGEVGGYVVEYQNLTFVTIRGAGHVVPSSQPARALAFFSSFLNGKLPPRGKS</sequence>